<protein>
    <submittedName>
        <fullName evidence="2">RING-type domain-containing protein</fullName>
    </submittedName>
</protein>
<name>A0AC35FG28_9BILA</name>
<sequence length="620" mass="70419">MSLLVGIYFPSGQISWKDSSNKTIESKHELLDLKGGITDDTDLRKKLNQAKSKLPAGGISRTVFVMHAYTTTKNRKNLLSIAKEMDFGKCGIISSEAAVCISSLSKYKIHLKEGERIAVLTKGKENQTICHYWQKIGSSIKSYIKPYEAKTDENMEILKANLKKYVKLVLIDASISPKPFIEIKLPYRVMKRDNISHPNFWSSAALLKAGMTHFKTKRSVYVPDFIETNFKICLNGTVLKVIERPCLPFKTNIPLVVMKNQNSLIEVFEGIKKIESINNKYEKSNLQFTLDENAVIKVTIGPPLTHNQRNVAEAKLKNALRKRRAQQRVQRVSSVYSSTEELSVDRQFVRWEADAGAESDTEDEIPSFECAVCFVTYEIDEGCFTCSNWTNGDPEKSHSICRECLENHAKTPLHNLIPVADGIHCVEGNCNNVFILANIRNYLSIDTLNMLLTQMQRGNLRLAFPNNQGLHVCEVCEHLGWIDKRHPTFFCECGVCKCSTCLRIYDNDHLGKTCVEAQQAHARRGNQNRSLEERLSECIIRRCPTCSIQFQKEYGCNHMTCRCGTNMCYLCNAVITGSSHFCTCRASVSGRCPRCNKTCRQFEDHVAYDERRLQNIRISN</sequence>
<evidence type="ECO:0000313" key="1">
    <source>
        <dbReference type="Proteomes" id="UP000887580"/>
    </source>
</evidence>
<organism evidence="1 2">
    <name type="scientific">Panagrolaimus sp. PS1159</name>
    <dbReference type="NCBI Taxonomy" id="55785"/>
    <lineage>
        <taxon>Eukaryota</taxon>
        <taxon>Metazoa</taxon>
        <taxon>Ecdysozoa</taxon>
        <taxon>Nematoda</taxon>
        <taxon>Chromadorea</taxon>
        <taxon>Rhabditida</taxon>
        <taxon>Tylenchina</taxon>
        <taxon>Panagrolaimomorpha</taxon>
        <taxon>Panagrolaimoidea</taxon>
        <taxon>Panagrolaimidae</taxon>
        <taxon>Panagrolaimus</taxon>
    </lineage>
</organism>
<reference evidence="2" key="1">
    <citation type="submission" date="2022-11" db="UniProtKB">
        <authorList>
            <consortium name="WormBaseParasite"/>
        </authorList>
    </citation>
    <scope>IDENTIFICATION</scope>
</reference>
<dbReference type="WBParaSite" id="PS1159_v2.g17176.t1">
    <property type="protein sequence ID" value="PS1159_v2.g17176.t1"/>
    <property type="gene ID" value="PS1159_v2.g17176"/>
</dbReference>
<proteinExistence type="predicted"/>
<accession>A0AC35FG28</accession>
<dbReference type="Proteomes" id="UP000887580">
    <property type="component" value="Unplaced"/>
</dbReference>
<evidence type="ECO:0000313" key="2">
    <source>
        <dbReference type="WBParaSite" id="PS1159_v2.g17176.t1"/>
    </source>
</evidence>